<dbReference type="EMBL" id="JASCZI010151296">
    <property type="protein sequence ID" value="MED6171792.1"/>
    <property type="molecule type" value="Genomic_DNA"/>
</dbReference>
<sequence length="475" mass="53153">MFTKFGIRVPFADFQQRLLNRASVAPSQLHPNAWSSICCFELVTEFLELPQDPKGFLYLFKLYSSNTSGKTNKGYMSIRPEKGRKIFGLYEDSFHDFKGRYFKIFPVGDHRPFWLSLEGDGLFPPYWSDQAGFDVVPVTYQRLNVDQRDTADILLYLFSKNNLAPKSLLSNPGEARRAIVEMASNDVTLSRLRNLLWPPQAGSVPQAMVAPAASGPSSLGQASSPPVISIPGNRATLERGSSNETGRDQDHLVDVSIPLREEELRRPSSNKCPPKKVSLGRRGRGCLREALGSLARWIVPSTPRAMRRAATILKSVEPHLTVADEVERRNAKLLGDLKVLDLQKLVVEEEKADAMATKLKAKEELKSADTKLETLTKENDREFERLKLREVGLVSEAKKFRGLVAEERVRADLAEVSMSKLQKQCEELAEDAKMAVSTTEGTLKAQLAILVLNFDTSQISFFKDIVDRKVVDPSD</sequence>
<dbReference type="PANTHER" id="PTHR31099">
    <property type="entry name" value="OS06G0165300 PROTEIN"/>
    <property type="match status" value="1"/>
</dbReference>
<gene>
    <name evidence="3" type="ORF">PIB30_044146</name>
</gene>
<evidence type="ECO:0000313" key="3">
    <source>
        <dbReference type="EMBL" id="MED6171792.1"/>
    </source>
</evidence>
<organism evidence="3 4">
    <name type="scientific">Stylosanthes scabra</name>
    <dbReference type="NCBI Taxonomy" id="79078"/>
    <lineage>
        <taxon>Eukaryota</taxon>
        <taxon>Viridiplantae</taxon>
        <taxon>Streptophyta</taxon>
        <taxon>Embryophyta</taxon>
        <taxon>Tracheophyta</taxon>
        <taxon>Spermatophyta</taxon>
        <taxon>Magnoliopsida</taxon>
        <taxon>eudicotyledons</taxon>
        <taxon>Gunneridae</taxon>
        <taxon>Pentapetalae</taxon>
        <taxon>rosids</taxon>
        <taxon>fabids</taxon>
        <taxon>Fabales</taxon>
        <taxon>Fabaceae</taxon>
        <taxon>Papilionoideae</taxon>
        <taxon>50 kb inversion clade</taxon>
        <taxon>dalbergioids sensu lato</taxon>
        <taxon>Dalbergieae</taxon>
        <taxon>Pterocarpus clade</taxon>
        <taxon>Stylosanthes</taxon>
    </lineage>
</organism>
<feature type="region of interest" description="Disordered" evidence="2">
    <location>
        <begin position="207"/>
        <end position="250"/>
    </location>
</feature>
<feature type="coiled-coil region" evidence="1">
    <location>
        <begin position="411"/>
        <end position="438"/>
    </location>
</feature>
<comment type="caution">
    <text evidence="3">The sequence shown here is derived from an EMBL/GenBank/DDBJ whole genome shotgun (WGS) entry which is preliminary data.</text>
</comment>
<accession>A0ABU6VFR8</accession>
<feature type="coiled-coil region" evidence="1">
    <location>
        <begin position="323"/>
        <end position="385"/>
    </location>
</feature>
<keyword evidence="4" id="KW-1185">Reference proteome</keyword>
<protein>
    <submittedName>
        <fullName evidence="3">Uncharacterized protein</fullName>
    </submittedName>
</protein>
<evidence type="ECO:0000256" key="2">
    <source>
        <dbReference type="SAM" id="MobiDB-lite"/>
    </source>
</evidence>
<proteinExistence type="predicted"/>
<reference evidence="3 4" key="1">
    <citation type="journal article" date="2023" name="Plants (Basel)">
        <title>Bridging the Gap: Combining Genomics and Transcriptomics Approaches to Understand Stylosanthes scabra, an Orphan Legume from the Brazilian Caatinga.</title>
        <authorList>
            <person name="Ferreira-Neto J.R.C."/>
            <person name="da Silva M.D."/>
            <person name="Binneck E."/>
            <person name="de Melo N.F."/>
            <person name="da Silva R.H."/>
            <person name="de Melo A.L.T.M."/>
            <person name="Pandolfi V."/>
            <person name="Bustamante F.O."/>
            <person name="Brasileiro-Vidal A.C."/>
            <person name="Benko-Iseppon A.M."/>
        </authorList>
    </citation>
    <scope>NUCLEOTIDE SEQUENCE [LARGE SCALE GENOMIC DNA]</scope>
    <source>
        <tissue evidence="3">Leaves</tissue>
    </source>
</reference>
<name>A0ABU6VFR8_9FABA</name>
<keyword evidence="1" id="KW-0175">Coiled coil</keyword>
<dbReference type="PANTHER" id="PTHR31099:SF49">
    <property type="entry name" value="MYOSIN HEAVY CHAIN-LIKE PROTEIN"/>
    <property type="match status" value="1"/>
</dbReference>
<evidence type="ECO:0000256" key="1">
    <source>
        <dbReference type="SAM" id="Coils"/>
    </source>
</evidence>
<feature type="compositionally biased region" description="Polar residues" evidence="2">
    <location>
        <begin position="215"/>
        <end position="226"/>
    </location>
</feature>
<evidence type="ECO:0000313" key="4">
    <source>
        <dbReference type="Proteomes" id="UP001341840"/>
    </source>
</evidence>
<dbReference type="Proteomes" id="UP001341840">
    <property type="component" value="Unassembled WGS sequence"/>
</dbReference>